<gene>
    <name evidence="1" type="ORF">NZD89_24220</name>
</gene>
<accession>A0ABY6ZES1</accession>
<reference evidence="1" key="1">
    <citation type="submission" date="2022-08" db="EMBL/GenBank/DDBJ databases">
        <title>Alicyclobacillus fastidiosus DSM 17978, complete genome.</title>
        <authorList>
            <person name="Wang Q."/>
            <person name="Cai R."/>
            <person name="Wang Z."/>
        </authorList>
    </citation>
    <scope>NUCLEOTIDE SEQUENCE</scope>
    <source>
        <strain evidence="1">DSM 17978</strain>
    </source>
</reference>
<dbReference type="Proteomes" id="UP001164761">
    <property type="component" value="Chromosome"/>
</dbReference>
<evidence type="ECO:0000313" key="2">
    <source>
        <dbReference type="Proteomes" id="UP001164761"/>
    </source>
</evidence>
<proteinExistence type="predicted"/>
<keyword evidence="2" id="KW-1185">Reference proteome</keyword>
<protein>
    <submittedName>
        <fullName evidence="1">VIT1/CCC1 transporter family protein</fullName>
    </submittedName>
</protein>
<evidence type="ECO:0000313" key="1">
    <source>
        <dbReference type="EMBL" id="WAH41323.1"/>
    </source>
</evidence>
<dbReference type="RefSeq" id="WP_268005239.1">
    <property type="nucleotide sequence ID" value="NZ_BSUT01000001.1"/>
</dbReference>
<sequence>MAVLSPTEKLDDVLGMEKKDNVADWIGDAIYGVNNGLGAIFGIIAGVAGYTTNSHTILVSGFLVRWLVPCPWVRVLG</sequence>
<name>A0ABY6ZES1_9BACL</name>
<dbReference type="EMBL" id="CP104067">
    <property type="protein sequence ID" value="WAH41323.1"/>
    <property type="molecule type" value="Genomic_DNA"/>
</dbReference>
<organism evidence="1 2">
    <name type="scientific">Alicyclobacillus fastidiosus</name>
    <dbReference type="NCBI Taxonomy" id="392011"/>
    <lineage>
        <taxon>Bacteria</taxon>
        <taxon>Bacillati</taxon>
        <taxon>Bacillota</taxon>
        <taxon>Bacilli</taxon>
        <taxon>Bacillales</taxon>
        <taxon>Alicyclobacillaceae</taxon>
        <taxon>Alicyclobacillus</taxon>
    </lineage>
</organism>